<comment type="caution">
    <text evidence="2">The sequence shown here is derived from an EMBL/GenBank/DDBJ whole genome shotgun (WGS) entry which is preliminary data.</text>
</comment>
<organism evidence="2 3">
    <name type="scientific">Paraburkholderia dipogonis</name>
    <dbReference type="NCBI Taxonomy" id="1211383"/>
    <lineage>
        <taxon>Bacteria</taxon>
        <taxon>Pseudomonadati</taxon>
        <taxon>Pseudomonadota</taxon>
        <taxon>Betaproteobacteria</taxon>
        <taxon>Burkholderiales</taxon>
        <taxon>Burkholderiaceae</taxon>
        <taxon>Paraburkholderia</taxon>
    </lineage>
</organism>
<name>A0A4Y8MGG0_9BURK</name>
<dbReference type="Proteomes" id="UP000297385">
    <property type="component" value="Unassembled WGS sequence"/>
</dbReference>
<dbReference type="Pfam" id="PF07110">
    <property type="entry name" value="EthD"/>
    <property type="match status" value="2"/>
</dbReference>
<feature type="domain" description="EthD" evidence="1">
    <location>
        <begin position="134"/>
        <end position="224"/>
    </location>
</feature>
<protein>
    <submittedName>
        <fullName evidence="2">EthD family reductase</fullName>
    </submittedName>
</protein>
<reference evidence="2 3" key="1">
    <citation type="submission" date="2019-03" db="EMBL/GenBank/DDBJ databases">
        <title>Complete Genome Sequence of Paraburkholderia dipogonis ICMP 19430T, a Nitrogen-fixing Symbiont of the South African Invasive Legume Dipogon lignosus in New Zealand.</title>
        <authorList>
            <person name="De Meyer S.E."/>
        </authorList>
    </citation>
    <scope>NUCLEOTIDE SEQUENCE [LARGE SCALE GENOMIC DNA]</scope>
    <source>
        <strain evidence="2 3">ICMP 19430</strain>
    </source>
</reference>
<dbReference type="SUPFAM" id="SSF54909">
    <property type="entry name" value="Dimeric alpha+beta barrel"/>
    <property type="match status" value="2"/>
</dbReference>
<feature type="domain" description="EthD" evidence="1">
    <location>
        <begin position="14"/>
        <end position="101"/>
    </location>
</feature>
<dbReference type="Gene3D" id="3.30.70.100">
    <property type="match status" value="2"/>
</dbReference>
<dbReference type="InterPro" id="IPR011008">
    <property type="entry name" value="Dimeric_a/b-barrel"/>
</dbReference>
<evidence type="ECO:0000313" key="2">
    <source>
        <dbReference type="EMBL" id="TFE36485.1"/>
    </source>
</evidence>
<accession>A0A4Y8MGG0</accession>
<dbReference type="NCBIfam" id="TIGR02118">
    <property type="entry name" value="EthD family reductase"/>
    <property type="match status" value="1"/>
</dbReference>
<gene>
    <name evidence="2" type="ORF">E2553_42855</name>
</gene>
<sequence length="244" mass="28302">MDAIQKFSLLKRRSDLTREQFNEHWHAVHGPLLASIASYWANNESYVQSYVLPMPAGIGTEAEFDGIAQTMQRPRQDMTIDFFDEPEYLALVRPDEQEFLSLADCTAIFARQKVVKDGPRTGIKFMSFLRPASGFTHESFLEYWRNNHAPLVEDTKPFWNRIRRYVQNHGMPERYRSLSPEGRIAPYSGVAEIWFDSMEDLEAAFNDSQYLARVLPDEGVFIAKPTTRFIIRERKVVWPDSATL</sequence>
<dbReference type="RefSeq" id="WP_134466587.1">
    <property type="nucleotide sequence ID" value="NZ_SNVI01000008.1"/>
</dbReference>
<dbReference type="AlphaFoldDB" id="A0A4Y8MGG0"/>
<dbReference type="InterPro" id="IPR009799">
    <property type="entry name" value="EthD_dom"/>
</dbReference>
<evidence type="ECO:0000313" key="3">
    <source>
        <dbReference type="Proteomes" id="UP000297385"/>
    </source>
</evidence>
<proteinExistence type="predicted"/>
<dbReference type="EMBL" id="SNVI01000008">
    <property type="protein sequence ID" value="TFE36485.1"/>
    <property type="molecule type" value="Genomic_DNA"/>
</dbReference>
<dbReference type="GO" id="GO:0016491">
    <property type="term" value="F:oxidoreductase activity"/>
    <property type="evidence" value="ECO:0007669"/>
    <property type="project" value="InterPro"/>
</dbReference>
<evidence type="ECO:0000259" key="1">
    <source>
        <dbReference type="Pfam" id="PF07110"/>
    </source>
</evidence>